<dbReference type="EMBL" id="BGZK01000276">
    <property type="protein sequence ID" value="GBP33606.1"/>
    <property type="molecule type" value="Genomic_DNA"/>
</dbReference>
<sequence>MVINGNPMKLSKNLYSIKYIVYTFDPQSRKRQFTPTSVKRSSVFQVQPRLIHVYSTLENRRAELQRPEASADALAAVTAARDIWAAKWLRAAVSYPTLRALSAAALRAANKGYQNTIPKYPPL</sequence>
<evidence type="ECO:0000313" key="1">
    <source>
        <dbReference type="EMBL" id="GBP33606.1"/>
    </source>
</evidence>
<reference evidence="1 2" key="1">
    <citation type="journal article" date="2019" name="Commun. Biol.">
        <title>The bagworm genome reveals a unique fibroin gene that provides high tensile strength.</title>
        <authorList>
            <person name="Kono N."/>
            <person name="Nakamura H."/>
            <person name="Ohtoshi R."/>
            <person name="Tomita M."/>
            <person name="Numata K."/>
            <person name="Arakawa K."/>
        </authorList>
    </citation>
    <scope>NUCLEOTIDE SEQUENCE [LARGE SCALE GENOMIC DNA]</scope>
</reference>
<evidence type="ECO:0000313" key="2">
    <source>
        <dbReference type="Proteomes" id="UP000299102"/>
    </source>
</evidence>
<accession>A0A4C1V5G1</accession>
<proteinExistence type="predicted"/>
<gene>
    <name evidence="1" type="ORF">EVAR_32104_1</name>
</gene>
<dbReference type="AlphaFoldDB" id="A0A4C1V5G1"/>
<keyword evidence="2" id="KW-1185">Reference proteome</keyword>
<protein>
    <submittedName>
        <fullName evidence="1">Uncharacterized protein</fullName>
    </submittedName>
</protein>
<comment type="caution">
    <text evidence="1">The sequence shown here is derived from an EMBL/GenBank/DDBJ whole genome shotgun (WGS) entry which is preliminary data.</text>
</comment>
<dbReference type="Proteomes" id="UP000299102">
    <property type="component" value="Unassembled WGS sequence"/>
</dbReference>
<name>A0A4C1V5G1_EUMVA</name>
<organism evidence="1 2">
    <name type="scientific">Eumeta variegata</name>
    <name type="common">Bagworm moth</name>
    <name type="synonym">Eumeta japonica</name>
    <dbReference type="NCBI Taxonomy" id="151549"/>
    <lineage>
        <taxon>Eukaryota</taxon>
        <taxon>Metazoa</taxon>
        <taxon>Ecdysozoa</taxon>
        <taxon>Arthropoda</taxon>
        <taxon>Hexapoda</taxon>
        <taxon>Insecta</taxon>
        <taxon>Pterygota</taxon>
        <taxon>Neoptera</taxon>
        <taxon>Endopterygota</taxon>
        <taxon>Lepidoptera</taxon>
        <taxon>Glossata</taxon>
        <taxon>Ditrysia</taxon>
        <taxon>Tineoidea</taxon>
        <taxon>Psychidae</taxon>
        <taxon>Oiketicinae</taxon>
        <taxon>Eumeta</taxon>
    </lineage>
</organism>